<keyword evidence="2 3" id="KW-0808">Transferase</keyword>
<dbReference type="SMART" id="SM00825">
    <property type="entry name" value="PKS_KS"/>
    <property type="match status" value="1"/>
</dbReference>
<sequence>MWNDNDPVVVSGMGTVSVFGTDHNQFWDHLLGESDSKSTSSISNDFLDLPVIETIRVNHWNPEDLIGKRGLKYLSLSTQYLFSAAVRCWQDAGLGDISPVSESESLDLGVVVGSNLAGLQAMSDYDYITVTQGPRSVSPMQAPNTIANAPAAQLAIRTNARAFNTTIATGQCAGLDAIAYAVSSIHKGRAKQVLVGGVEEINERVLWIYQHSNVLPKEYSDRAGKPFSSDSTGCIPGEGASVILLERLSDCLKRGGTPLGKIISYSNTVAMDEDSRIYAMESAVGQVIKQAGIDFSETSGIISGASGFYAQDAVEMKAIRHLFGTMNPEMPISSIKGAIGETYGASGVFQAAAGLLALNKGILPKSMALSELNHRAQEKIPVHLAANHLKKTKKQNIVVTSQDLSGITNCLMLESV</sequence>
<dbReference type="InterPro" id="IPR016039">
    <property type="entry name" value="Thiolase-like"/>
</dbReference>
<dbReference type="InterPro" id="IPR014030">
    <property type="entry name" value="Ketoacyl_synth_N"/>
</dbReference>
<dbReference type="RefSeq" id="WP_375518464.1">
    <property type="nucleotide sequence ID" value="NZ_JBHIRY010000001.1"/>
</dbReference>
<evidence type="ECO:0000256" key="1">
    <source>
        <dbReference type="ARBA" id="ARBA00008467"/>
    </source>
</evidence>
<organism evidence="5 6">
    <name type="scientific">Paenibacillus medicaginis</name>
    <dbReference type="NCBI Taxonomy" id="1470560"/>
    <lineage>
        <taxon>Bacteria</taxon>
        <taxon>Bacillati</taxon>
        <taxon>Bacillota</taxon>
        <taxon>Bacilli</taxon>
        <taxon>Bacillales</taxon>
        <taxon>Paenibacillaceae</taxon>
        <taxon>Paenibacillus</taxon>
    </lineage>
</organism>
<dbReference type="PANTHER" id="PTHR11712">
    <property type="entry name" value="POLYKETIDE SYNTHASE-RELATED"/>
    <property type="match status" value="1"/>
</dbReference>
<proteinExistence type="inferred from homology"/>
<dbReference type="Pfam" id="PF00109">
    <property type="entry name" value="ketoacyl-synt"/>
    <property type="match status" value="1"/>
</dbReference>
<dbReference type="EMBL" id="JBHIRY010000001">
    <property type="protein sequence ID" value="MFB5759222.1"/>
    <property type="molecule type" value="Genomic_DNA"/>
</dbReference>
<dbReference type="InterPro" id="IPR000794">
    <property type="entry name" value="Beta-ketoacyl_synthase"/>
</dbReference>
<dbReference type="SUPFAM" id="SSF53901">
    <property type="entry name" value="Thiolase-like"/>
    <property type="match status" value="2"/>
</dbReference>
<dbReference type="InterPro" id="IPR014031">
    <property type="entry name" value="Ketoacyl_synth_C"/>
</dbReference>
<dbReference type="PROSITE" id="PS52004">
    <property type="entry name" value="KS3_2"/>
    <property type="match status" value="1"/>
</dbReference>
<dbReference type="PANTHER" id="PTHR11712:SF336">
    <property type="entry name" value="3-OXOACYL-[ACYL-CARRIER-PROTEIN] SYNTHASE, MITOCHONDRIAL"/>
    <property type="match status" value="1"/>
</dbReference>
<name>A0ABV5BYS5_9BACL</name>
<feature type="domain" description="Ketosynthase family 3 (KS3)" evidence="4">
    <location>
        <begin position="5"/>
        <end position="415"/>
    </location>
</feature>
<comment type="caution">
    <text evidence="5">The sequence shown here is derived from an EMBL/GenBank/DDBJ whole genome shotgun (WGS) entry which is preliminary data.</text>
</comment>
<evidence type="ECO:0000256" key="2">
    <source>
        <dbReference type="ARBA" id="ARBA00022679"/>
    </source>
</evidence>
<evidence type="ECO:0000313" key="5">
    <source>
        <dbReference type="EMBL" id="MFB5759222.1"/>
    </source>
</evidence>
<dbReference type="InterPro" id="IPR020841">
    <property type="entry name" value="PKS_Beta-ketoAc_synthase_dom"/>
</dbReference>
<reference evidence="5 6" key="1">
    <citation type="submission" date="2024-09" db="EMBL/GenBank/DDBJ databases">
        <title>Paenibacillus zeirhizospherea sp. nov., isolated from surface of the maize (Zea mays) roots in a horticulture field, Hungary.</title>
        <authorList>
            <person name="Marton D."/>
            <person name="Farkas M."/>
            <person name="Bedics A."/>
            <person name="Toth E."/>
            <person name="Tancsics A."/>
            <person name="Boka K."/>
            <person name="Marati G."/>
            <person name="Kriszt B."/>
            <person name="Cserhati M."/>
        </authorList>
    </citation>
    <scope>NUCLEOTIDE SEQUENCE [LARGE SCALE GENOMIC DNA]</scope>
    <source>
        <strain evidence="5 6">JCM 18446</strain>
    </source>
</reference>
<dbReference type="Gene3D" id="3.40.47.10">
    <property type="match status" value="2"/>
</dbReference>
<protein>
    <submittedName>
        <fullName evidence="5">Beta-ketoacyl-[acyl-carrier-protein] synthase family protein</fullName>
    </submittedName>
</protein>
<dbReference type="Proteomes" id="UP001580430">
    <property type="component" value="Unassembled WGS sequence"/>
</dbReference>
<dbReference type="Pfam" id="PF02801">
    <property type="entry name" value="Ketoacyl-synt_C"/>
    <property type="match status" value="1"/>
</dbReference>
<accession>A0ABV5BYS5</accession>
<evidence type="ECO:0000313" key="6">
    <source>
        <dbReference type="Proteomes" id="UP001580430"/>
    </source>
</evidence>
<keyword evidence="6" id="KW-1185">Reference proteome</keyword>
<comment type="similarity">
    <text evidence="1 3">Belongs to the thiolase-like superfamily. Beta-ketoacyl-ACP synthases family.</text>
</comment>
<evidence type="ECO:0000259" key="4">
    <source>
        <dbReference type="PROSITE" id="PS52004"/>
    </source>
</evidence>
<evidence type="ECO:0000256" key="3">
    <source>
        <dbReference type="RuleBase" id="RU003694"/>
    </source>
</evidence>
<gene>
    <name evidence="5" type="ORF">ACE5LO_02330</name>
</gene>